<protein>
    <submittedName>
        <fullName evidence="3">Thermonuclease family protein</fullName>
    </submittedName>
</protein>
<dbReference type="Pfam" id="PF00565">
    <property type="entry name" value="SNase"/>
    <property type="match status" value="1"/>
</dbReference>
<evidence type="ECO:0000259" key="2">
    <source>
        <dbReference type="PROSITE" id="PS50830"/>
    </source>
</evidence>
<dbReference type="InterPro" id="IPR016071">
    <property type="entry name" value="Staphylococal_nuclease_OB-fold"/>
</dbReference>
<keyword evidence="4" id="KW-1185">Reference proteome</keyword>
<accession>A0ABX8A3P3</accession>
<dbReference type="SMART" id="SM00318">
    <property type="entry name" value="SNc"/>
    <property type="match status" value="1"/>
</dbReference>
<feature type="chain" id="PRO_5046208970" evidence="1">
    <location>
        <begin position="19"/>
        <end position="237"/>
    </location>
</feature>
<dbReference type="PROSITE" id="PS50830">
    <property type="entry name" value="TNASE_3"/>
    <property type="match status" value="1"/>
</dbReference>
<dbReference type="InterPro" id="IPR035437">
    <property type="entry name" value="SNase_OB-fold_sf"/>
</dbReference>
<dbReference type="SUPFAM" id="SSF50199">
    <property type="entry name" value="Staphylococcal nuclease"/>
    <property type="match status" value="1"/>
</dbReference>
<dbReference type="PANTHER" id="PTHR12302">
    <property type="entry name" value="EBNA2 BINDING PROTEIN P100"/>
    <property type="match status" value="1"/>
</dbReference>
<proteinExistence type="predicted"/>
<name>A0ABX8A3P3_9BRAD</name>
<gene>
    <name evidence="3" type="ORF">RPMA_03845</name>
</gene>
<evidence type="ECO:0000313" key="3">
    <source>
        <dbReference type="EMBL" id="QUS38082.1"/>
    </source>
</evidence>
<keyword evidence="1" id="KW-0732">Signal</keyword>
<dbReference type="EMBL" id="CP036498">
    <property type="protein sequence ID" value="QUS38082.1"/>
    <property type="molecule type" value="Genomic_DNA"/>
</dbReference>
<sequence length="237" mass="25889">MRFLIACIFVAVATSSWADGPGQLQIVDGDTIYLGVEKIRLQGIDAPETEQMCLDISGRSFACGLDAKSALARRFEGRLWSCRASGTDRYRRTLATCFVDGEDVGQWLVREGWALAFRRYSNAYLADEDDARSAKRGLWSGAFIAPWDWRARSSQTVVLGAASVPVSASRLLTGTASEVSPSSGCTIKGNLRSKPACIYHLPGGRFYGGLDMTEHAARRWFCSEAEAQAAGCRRSKL</sequence>
<evidence type="ECO:0000256" key="1">
    <source>
        <dbReference type="SAM" id="SignalP"/>
    </source>
</evidence>
<evidence type="ECO:0000313" key="4">
    <source>
        <dbReference type="Proteomes" id="UP000682843"/>
    </source>
</evidence>
<feature type="signal peptide" evidence="1">
    <location>
        <begin position="1"/>
        <end position="18"/>
    </location>
</feature>
<feature type="domain" description="TNase-like" evidence="2">
    <location>
        <begin position="25"/>
        <end position="141"/>
    </location>
</feature>
<organism evidence="3 4">
    <name type="scientific">Tardiphaga alba</name>
    <dbReference type="NCBI Taxonomy" id="340268"/>
    <lineage>
        <taxon>Bacteria</taxon>
        <taxon>Pseudomonadati</taxon>
        <taxon>Pseudomonadota</taxon>
        <taxon>Alphaproteobacteria</taxon>
        <taxon>Hyphomicrobiales</taxon>
        <taxon>Nitrobacteraceae</taxon>
        <taxon>Tardiphaga</taxon>
    </lineage>
</organism>
<dbReference type="PANTHER" id="PTHR12302:SF26">
    <property type="entry name" value="BLR1266 PROTEIN"/>
    <property type="match status" value="1"/>
</dbReference>
<dbReference type="RefSeq" id="WP_211911616.1">
    <property type="nucleotide sequence ID" value="NZ_CP036498.1"/>
</dbReference>
<dbReference type="Gene3D" id="2.40.50.90">
    <property type="match status" value="1"/>
</dbReference>
<dbReference type="Proteomes" id="UP000682843">
    <property type="component" value="Chromosome"/>
</dbReference>
<reference evidence="3 4" key="1">
    <citation type="submission" date="2019-02" db="EMBL/GenBank/DDBJ databases">
        <title>Emended description of the genus Rhodopseudomonas and description of Rhodopseudomonas albus sp. nov., a non-phototrophic, heavy-metal-tolerant bacterium isolated from garden soil.</title>
        <authorList>
            <person name="Bao Z."/>
            <person name="Cao W.W."/>
            <person name="Sato Y."/>
            <person name="Nishizawa T."/>
            <person name="Zhao J."/>
            <person name="Guo Y."/>
            <person name="Ohta H."/>
        </authorList>
    </citation>
    <scope>NUCLEOTIDE SEQUENCE [LARGE SCALE GENOMIC DNA]</scope>
    <source>
        <strain evidence="3 4">SK50-23</strain>
    </source>
</reference>